<feature type="binding site" evidence="3">
    <location>
        <position position="96"/>
    </location>
    <ligand>
        <name>substrate</name>
    </ligand>
</feature>
<feature type="binding site" evidence="3">
    <location>
        <position position="98"/>
    </location>
    <ligand>
        <name>substrate</name>
    </ligand>
</feature>
<keyword evidence="6" id="KW-1185">Reference proteome</keyword>
<dbReference type="RefSeq" id="WP_085889767.1">
    <property type="nucleotide sequence ID" value="NZ_FWFN01000009.1"/>
</dbReference>
<evidence type="ECO:0000313" key="6">
    <source>
        <dbReference type="Proteomes" id="UP000193963"/>
    </source>
</evidence>
<dbReference type="GO" id="GO:0004341">
    <property type="term" value="F:gluconolactonase activity"/>
    <property type="evidence" value="ECO:0007669"/>
    <property type="project" value="TreeGrafter"/>
</dbReference>
<dbReference type="PANTHER" id="PTHR10907">
    <property type="entry name" value="REGUCALCIN"/>
    <property type="match status" value="1"/>
</dbReference>
<reference evidence="5 6" key="1">
    <citation type="submission" date="2017-03" db="EMBL/GenBank/DDBJ databases">
        <authorList>
            <person name="Afonso C.L."/>
            <person name="Miller P.J."/>
            <person name="Scott M.A."/>
            <person name="Spackman E."/>
            <person name="Goraichik I."/>
            <person name="Dimitrov K.M."/>
            <person name="Suarez D.L."/>
            <person name="Swayne D.E."/>
        </authorList>
    </citation>
    <scope>NUCLEOTIDE SEQUENCE [LARGE SCALE GENOMIC DNA]</scope>
    <source>
        <strain evidence="5 6">CECT 7751</strain>
    </source>
</reference>
<feature type="active site" description="Proton donor/acceptor" evidence="2">
    <location>
        <position position="193"/>
    </location>
</feature>
<accession>A0A1X7A4I8</accession>
<evidence type="ECO:0000256" key="2">
    <source>
        <dbReference type="PIRSR" id="PIRSR605511-1"/>
    </source>
</evidence>
<dbReference type="PRINTS" id="PR01790">
    <property type="entry name" value="SMP30FAMILY"/>
</dbReference>
<dbReference type="InterPro" id="IPR005511">
    <property type="entry name" value="SMP-30"/>
</dbReference>
<dbReference type="OrthoDB" id="2633250at2"/>
<feature type="binding site" evidence="3">
    <location>
        <position position="143"/>
    </location>
    <ligand>
        <name>a divalent metal cation</name>
        <dbReference type="ChEBI" id="CHEBI:60240"/>
    </ligand>
</feature>
<feature type="binding site" evidence="3">
    <location>
        <position position="15"/>
    </location>
    <ligand>
        <name>a divalent metal cation</name>
        <dbReference type="ChEBI" id="CHEBI:60240"/>
    </ligand>
</feature>
<dbReference type="AlphaFoldDB" id="A0A1X7A4I8"/>
<comment type="cofactor">
    <cofactor evidence="3">
        <name>Zn(2+)</name>
        <dbReference type="ChEBI" id="CHEBI:29105"/>
    </cofactor>
    <text evidence="3">Binds 1 divalent metal cation per subunit.</text>
</comment>
<keyword evidence="5" id="KW-0378">Hydrolase</keyword>
<name>A0A1X7A4I8_9RHOB</name>
<dbReference type="Pfam" id="PF08450">
    <property type="entry name" value="SGL"/>
    <property type="match status" value="1"/>
</dbReference>
<dbReference type="GO" id="GO:0005509">
    <property type="term" value="F:calcium ion binding"/>
    <property type="evidence" value="ECO:0007669"/>
    <property type="project" value="TreeGrafter"/>
</dbReference>
<dbReference type="SUPFAM" id="SSF63829">
    <property type="entry name" value="Calcium-dependent phosphotriesterase"/>
    <property type="match status" value="1"/>
</dbReference>
<evidence type="ECO:0000259" key="4">
    <source>
        <dbReference type="Pfam" id="PF08450"/>
    </source>
</evidence>
<sequence length="282" mass="30671">MSATVFDSRRCELGEGPLWHPLRGQLFWFDIMGRKLLSRQGETPLEWRFDEYHSAAGWVDQDTLLLASETALWRFGIETGTRDKLVELEADNPVTRSNDGRADPQGGFWIGTMGKSAEPGAGAIYRYADGEIRPLWTGLTIPNAICFAPDGRTAYFADTPTQRIMRVALDAKGWPAETPEAFVDLAPEGLFPDGAVVDADGGLWNAQWGAARVARYAPDGRFDRAIEVGGLHSSCPAFGGSDLTTLYVTTALEALEAPDAAQGKLYQAPAGIAGQREHQVVL</sequence>
<evidence type="ECO:0000313" key="5">
    <source>
        <dbReference type="EMBL" id="SLN70500.1"/>
    </source>
</evidence>
<evidence type="ECO:0000256" key="3">
    <source>
        <dbReference type="PIRSR" id="PIRSR605511-2"/>
    </source>
</evidence>
<evidence type="ECO:0000256" key="1">
    <source>
        <dbReference type="ARBA" id="ARBA00008853"/>
    </source>
</evidence>
<dbReference type="GO" id="GO:0019853">
    <property type="term" value="P:L-ascorbic acid biosynthetic process"/>
    <property type="evidence" value="ECO:0007669"/>
    <property type="project" value="TreeGrafter"/>
</dbReference>
<dbReference type="InterPro" id="IPR011042">
    <property type="entry name" value="6-blade_b-propeller_TolB-like"/>
</dbReference>
<gene>
    <name evidence="5" type="primary">araB_2</name>
    <name evidence="5" type="ORF">PSM7751_03741</name>
</gene>
<feature type="domain" description="SMP-30/Gluconolactonase/LRE-like region" evidence="4">
    <location>
        <begin position="13"/>
        <end position="251"/>
    </location>
</feature>
<organism evidence="5 6">
    <name type="scientific">Pseudooceanicola marinus</name>
    <dbReference type="NCBI Taxonomy" id="396013"/>
    <lineage>
        <taxon>Bacteria</taxon>
        <taxon>Pseudomonadati</taxon>
        <taxon>Pseudomonadota</taxon>
        <taxon>Alphaproteobacteria</taxon>
        <taxon>Rhodobacterales</taxon>
        <taxon>Paracoccaceae</taxon>
        <taxon>Pseudooceanicola</taxon>
    </lineage>
</organism>
<feature type="binding site" evidence="3">
    <location>
        <position position="193"/>
    </location>
    <ligand>
        <name>a divalent metal cation</name>
        <dbReference type="ChEBI" id="CHEBI:60240"/>
    </ligand>
</feature>
<dbReference type="GO" id="GO:0050021">
    <property type="term" value="F:L-arabinonolactonase activity"/>
    <property type="evidence" value="ECO:0007669"/>
    <property type="project" value="UniProtKB-EC"/>
</dbReference>
<keyword evidence="3" id="KW-0479">Metal-binding</keyword>
<dbReference type="EC" id="3.1.1.15" evidence="5"/>
<protein>
    <submittedName>
        <fullName evidence="5">L-arabinolactonase</fullName>
        <ecNumber evidence="5">3.1.1.15</ecNumber>
    </submittedName>
</protein>
<comment type="similarity">
    <text evidence="1">Belongs to the SMP-30/CGR1 family.</text>
</comment>
<dbReference type="Proteomes" id="UP000193963">
    <property type="component" value="Unassembled WGS sequence"/>
</dbReference>
<keyword evidence="3" id="KW-0862">Zinc</keyword>
<dbReference type="InterPro" id="IPR013658">
    <property type="entry name" value="SGL"/>
</dbReference>
<proteinExistence type="inferred from homology"/>
<dbReference type="PANTHER" id="PTHR10907:SF47">
    <property type="entry name" value="REGUCALCIN"/>
    <property type="match status" value="1"/>
</dbReference>
<dbReference type="EMBL" id="FWFN01000009">
    <property type="protein sequence ID" value="SLN70500.1"/>
    <property type="molecule type" value="Genomic_DNA"/>
</dbReference>
<dbReference type="Gene3D" id="2.120.10.30">
    <property type="entry name" value="TolB, C-terminal domain"/>
    <property type="match status" value="1"/>
</dbReference>